<dbReference type="SMART" id="SM00382">
    <property type="entry name" value="AAA"/>
    <property type="match status" value="1"/>
</dbReference>
<dbReference type="InterPro" id="IPR027417">
    <property type="entry name" value="P-loop_NTPase"/>
</dbReference>
<sequence length="305" mass="33359">MSDLTPTRTADLVDVRGLVKTFPQRNAWGRTTGTTRAVDGIDLTIRRGETLALVGESGSGKSTLGRCILQMDEPTSGTVTYEGVDLTALPRAKRAPYHRSMQVIFQDPFSSLNPHRTALQNVMEPLTVLAPDSDPRPRAIEALAAVGIDGDAVNRRPRAFSGGQRQRIVIARAIAVRPGFVVCDEPLSALDMSIQAQVTDLLLRLQRELELTYLFISHDLSVVREIATRTAVMNRGRIVELGPTAEVFASPHHPYTRHLLDAALSTDPAQARRRLERISARPEPVGLEPDGTALAEVTPGHFVLR</sequence>
<dbReference type="Pfam" id="PF08352">
    <property type="entry name" value="oligo_HPY"/>
    <property type="match status" value="1"/>
</dbReference>
<evidence type="ECO:0000256" key="3">
    <source>
        <dbReference type="ARBA" id="ARBA00022741"/>
    </source>
</evidence>
<evidence type="ECO:0000313" key="6">
    <source>
        <dbReference type="EMBL" id="KJL41204.1"/>
    </source>
</evidence>
<dbReference type="PANTHER" id="PTHR43776">
    <property type="entry name" value="TRANSPORT ATP-BINDING PROTEIN"/>
    <property type="match status" value="1"/>
</dbReference>
<keyword evidence="4 6" id="KW-0067">ATP-binding</keyword>
<dbReference type="GO" id="GO:0005524">
    <property type="term" value="F:ATP binding"/>
    <property type="evidence" value="ECO:0007669"/>
    <property type="project" value="UniProtKB-KW"/>
</dbReference>
<organism evidence="6 7">
    <name type="scientific">Microbacterium trichothecenolyticum</name>
    <name type="common">Aureobacterium trichothecenolyticum</name>
    <dbReference type="NCBI Taxonomy" id="69370"/>
    <lineage>
        <taxon>Bacteria</taxon>
        <taxon>Bacillati</taxon>
        <taxon>Actinomycetota</taxon>
        <taxon>Actinomycetes</taxon>
        <taxon>Micrococcales</taxon>
        <taxon>Microbacteriaceae</taxon>
        <taxon>Microbacterium</taxon>
    </lineage>
</organism>
<dbReference type="PROSITE" id="PS00211">
    <property type="entry name" value="ABC_TRANSPORTER_1"/>
    <property type="match status" value="1"/>
</dbReference>
<comment type="similarity">
    <text evidence="1">Belongs to the ABC transporter superfamily.</text>
</comment>
<dbReference type="InterPro" id="IPR003593">
    <property type="entry name" value="AAA+_ATPase"/>
</dbReference>
<keyword evidence="3" id="KW-0547">Nucleotide-binding</keyword>
<dbReference type="OrthoDB" id="8481147at2"/>
<dbReference type="SUPFAM" id="SSF52540">
    <property type="entry name" value="P-loop containing nucleoside triphosphate hydrolases"/>
    <property type="match status" value="1"/>
</dbReference>
<evidence type="ECO:0000256" key="2">
    <source>
        <dbReference type="ARBA" id="ARBA00022448"/>
    </source>
</evidence>
<dbReference type="InterPro" id="IPR013563">
    <property type="entry name" value="Oligopep_ABC_C"/>
</dbReference>
<evidence type="ECO:0000256" key="4">
    <source>
        <dbReference type="ARBA" id="ARBA00022840"/>
    </source>
</evidence>
<proteinExistence type="inferred from homology"/>
<dbReference type="InterPro" id="IPR003439">
    <property type="entry name" value="ABC_transporter-like_ATP-bd"/>
</dbReference>
<comment type="caution">
    <text evidence="6">The sequence shown here is derived from an EMBL/GenBank/DDBJ whole genome shotgun (WGS) entry which is preliminary data.</text>
</comment>
<dbReference type="Proteomes" id="UP000034098">
    <property type="component" value="Unassembled WGS sequence"/>
</dbReference>
<keyword evidence="7" id="KW-1185">Reference proteome</keyword>
<dbReference type="PROSITE" id="PS50893">
    <property type="entry name" value="ABC_TRANSPORTER_2"/>
    <property type="match status" value="1"/>
</dbReference>
<dbReference type="Gene3D" id="3.40.50.300">
    <property type="entry name" value="P-loop containing nucleotide triphosphate hydrolases"/>
    <property type="match status" value="1"/>
</dbReference>
<dbReference type="CDD" id="cd03257">
    <property type="entry name" value="ABC_NikE_OppD_transporters"/>
    <property type="match status" value="1"/>
</dbReference>
<dbReference type="EMBL" id="JYJA01000038">
    <property type="protein sequence ID" value="KJL41204.1"/>
    <property type="molecule type" value="Genomic_DNA"/>
</dbReference>
<dbReference type="PANTHER" id="PTHR43776:SF7">
    <property type="entry name" value="D,D-DIPEPTIDE TRANSPORT ATP-BINDING PROTEIN DDPF-RELATED"/>
    <property type="match status" value="1"/>
</dbReference>
<dbReference type="GO" id="GO:0016887">
    <property type="term" value="F:ATP hydrolysis activity"/>
    <property type="evidence" value="ECO:0007669"/>
    <property type="project" value="InterPro"/>
</dbReference>
<dbReference type="RefSeq" id="WP_045300993.1">
    <property type="nucleotide sequence ID" value="NZ_JYJA01000038.1"/>
</dbReference>
<dbReference type="PATRIC" id="fig|69370.6.peg.3177"/>
<dbReference type="InterPro" id="IPR017871">
    <property type="entry name" value="ABC_transporter-like_CS"/>
</dbReference>
<evidence type="ECO:0000259" key="5">
    <source>
        <dbReference type="PROSITE" id="PS50893"/>
    </source>
</evidence>
<protein>
    <submittedName>
        <fullName evidence="6">Oligopeptide transport ATP-binding protein OppF</fullName>
    </submittedName>
</protein>
<dbReference type="AlphaFoldDB" id="A0A0M2HAL5"/>
<dbReference type="GO" id="GO:0055085">
    <property type="term" value="P:transmembrane transport"/>
    <property type="evidence" value="ECO:0007669"/>
    <property type="project" value="UniProtKB-ARBA"/>
</dbReference>
<dbReference type="GO" id="GO:0015833">
    <property type="term" value="P:peptide transport"/>
    <property type="evidence" value="ECO:0007669"/>
    <property type="project" value="InterPro"/>
</dbReference>
<keyword evidence="2" id="KW-0813">Transport</keyword>
<gene>
    <name evidence="6" type="primary">oppF_5</name>
    <name evidence="6" type="ORF">RS82_03121</name>
</gene>
<evidence type="ECO:0000256" key="1">
    <source>
        <dbReference type="ARBA" id="ARBA00005417"/>
    </source>
</evidence>
<dbReference type="Pfam" id="PF00005">
    <property type="entry name" value="ABC_tran"/>
    <property type="match status" value="1"/>
</dbReference>
<reference evidence="6 7" key="1">
    <citation type="submission" date="2015-02" db="EMBL/GenBank/DDBJ databases">
        <title>Draft genome sequences of ten Microbacterium spp. with emphasis on heavy metal contaminated environments.</title>
        <authorList>
            <person name="Corretto E."/>
        </authorList>
    </citation>
    <scope>NUCLEOTIDE SEQUENCE [LARGE SCALE GENOMIC DNA]</scope>
    <source>
        <strain evidence="6 7">DSM 8608</strain>
    </source>
</reference>
<feature type="domain" description="ABC transporter" evidence="5">
    <location>
        <begin position="13"/>
        <end position="260"/>
    </location>
</feature>
<accession>A0A0M2HAL5</accession>
<dbReference type="InterPro" id="IPR050319">
    <property type="entry name" value="ABC_transp_ATP-bind"/>
</dbReference>
<name>A0A0M2HAL5_MICTR</name>
<evidence type="ECO:0000313" key="7">
    <source>
        <dbReference type="Proteomes" id="UP000034098"/>
    </source>
</evidence>